<dbReference type="EMBL" id="OZ034831">
    <property type="protein sequence ID" value="CAL1688545.1"/>
    <property type="molecule type" value="Genomic_DNA"/>
</dbReference>
<evidence type="ECO:0000313" key="1">
    <source>
        <dbReference type="EMBL" id="CAL1688545.1"/>
    </source>
</evidence>
<dbReference type="AlphaFoldDB" id="A0AAV2PBN3"/>
<sequence length="66" mass="7762">MLDLTSVLPVLRKKNKDDDRGYIGESRIAKVSSQLGERRQRFQATPEIERTWPDSLRVPVRFNFED</sequence>
<keyword evidence="2" id="KW-1185">Reference proteome</keyword>
<name>A0AAV2PBN3_9HYME</name>
<proteinExistence type="predicted"/>
<gene>
    <name evidence="1" type="ORF">LPLAT_LOCUS13590</name>
</gene>
<evidence type="ECO:0000313" key="2">
    <source>
        <dbReference type="Proteomes" id="UP001497644"/>
    </source>
</evidence>
<reference evidence="1" key="1">
    <citation type="submission" date="2024-04" db="EMBL/GenBank/DDBJ databases">
        <authorList>
            <consortium name="Molecular Ecology Group"/>
        </authorList>
    </citation>
    <scope>NUCLEOTIDE SEQUENCE</scope>
</reference>
<accession>A0AAV2PBN3</accession>
<organism evidence="1 2">
    <name type="scientific">Lasius platythorax</name>
    <dbReference type="NCBI Taxonomy" id="488582"/>
    <lineage>
        <taxon>Eukaryota</taxon>
        <taxon>Metazoa</taxon>
        <taxon>Ecdysozoa</taxon>
        <taxon>Arthropoda</taxon>
        <taxon>Hexapoda</taxon>
        <taxon>Insecta</taxon>
        <taxon>Pterygota</taxon>
        <taxon>Neoptera</taxon>
        <taxon>Endopterygota</taxon>
        <taxon>Hymenoptera</taxon>
        <taxon>Apocrita</taxon>
        <taxon>Aculeata</taxon>
        <taxon>Formicoidea</taxon>
        <taxon>Formicidae</taxon>
        <taxon>Formicinae</taxon>
        <taxon>Lasius</taxon>
        <taxon>Lasius</taxon>
    </lineage>
</organism>
<protein>
    <submittedName>
        <fullName evidence="1">Uncharacterized protein</fullName>
    </submittedName>
</protein>
<dbReference type="Proteomes" id="UP001497644">
    <property type="component" value="Chromosome 8"/>
</dbReference>